<dbReference type="EMBL" id="JARKNE010000005">
    <property type="protein sequence ID" value="KAK5833800.1"/>
    <property type="molecule type" value="Genomic_DNA"/>
</dbReference>
<keyword evidence="2" id="KW-1185">Reference proteome</keyword>
<dbReference type="Proteomes" id="UP001358586">
    <property type="component" value="Chromosome 5"/>
</dbReference>
<organism evidence="1 2">
    <name type="scientific">Gossypium arboreum</name>
    <name type="common">Tree cotton</name>
    <name type="synonym">Gossypium nanking</name>
    <dbReference type="NCBI Taxonomy" id="29729"/>
    <lineage>
        <taxon>Eukaryota</taxon>
        <taxon>Viridiplantae</taxon>
        <taxon>Streptophyta</taxon>
        <taxon>Embryophyta</taxon>
        <taxon>Tracheophyta</taxon>
        <taxon>Spermatophyta</taxon>
        <taxon>Magnoliopsida</taxon>
        <taxon>eudicotyledons</taxon>
        <taxon>Gunneridae</taxon>
        <taxon>Pentapetalae</taxon>
        <taxon>rosids</taxon>
        <taxon>malvids</taxon>
        <taxon>Malvales</taxon>
        <taxon>Malvaceae</taxon>
        <taxon>Malvoideae</taxon>
        <taxon>Gossypium</taxon>
    </lineage>
</organism>
<protein>
    <submittedName>
        <fullName evidence="1">Uncharacterized protein</fullName>
    </submittedName>
</protein>
<evidence type="ECO:0000313" key="1">
    <source>
        <dbReference type="EMBL" id="KAK5833800.1"/>
    </source>
</evidence>
<gene>
    <name evidence="1" type="ORF">PVK06_017659</name>
</gene>
<reference evidence="1 2" key="1">
    <citation type="submission" date="2023-03" db="EMBL/GenBank/DDBJ databases">
        <title>WGS of Gossypium arboreum.</title>
        <authorList>
            <person name="Yu D."/>
        </authorList>
    </citation>
    <scope>NUCLEOTIDE SEQUENCE [LARGE SCALE GENOMIC DNA]</scope>
    <source>
        <tissue evidence="1">Leaf</tissue>
    </source>
</reference>
<sequence>MKVVSCIRGELLSIVGLYGRISRWQISAVRAVAWLREPTGAVAKASLHRAIFTAYGPEPGSEMPLEPRASWFSPKFVEAQQLTGHLGVKHYFGAGRKSGTKSRQTLNTRYDLKITRVEVG</sequence>
<accession>A0ABR0Q396</accession>
<proteinExistence type="predicted"/>
<evidence type="ECO:0000313" key="2">
    <source>
        <dbReference type="Proteomes" id="UP001358586"/>
    </source>
</evidence>
<name>A0ABR0Q396_GOSAR</name>
<comment type="caution">
    <text evidence="1">The sequence shown here is derived from an EMBL/GenBank/DDBJ whole genome shotgun (WGS) entry which is preliminary data.</text>
</comment>